<comment type="similarity">
    <text evidence="1">Belongs to the CinA family.</text>
</comment>
<dbReference type="SMART" id="SM00852">
    <property type="entry name" value="MoCF_biosynth"/>
    <property type="match status" value="1"/>
</dbReference>
<dbReference type="Gene3D" id="3.90.950.20">
    <property type="entry name" value="CinA-like"/>
    <property type="match status" value="1"/>
</dbReference>
<evidence type="ECO:0000256" key="1">
    <source>
        <dbReference type="HAMAP-Rule" id="MF_00226"/>
    </source>
</evidence>
<dbReference type="InterPro" id="IPR041424">
    <property type="entry name" value="CinA_KH"/>
</dbReference>
<dbReference type="PANTHER" id="PTHR13939:SF0">
    <property type="entry name" value="NMN AMIDOHYDROLASE-LIKE PROTEIN YFAY"/>
    <property type="match status" value="1"/>
</dbReference>
<name>A0A2L2X8T5_9FIRM</name>
<dbReference type="RefSeq" id="WP_104370588.1">
    <property type="nucleotide sequence ID" value="NZ_BFAV01000016.1"/>
</dbReference>
<evidence type="ECO:0000313" key="4">
    <source>
        <dbReference type="Proteomes" id="UP000239549"/>
    </source>
</evidence>
<sequence length="414" mass="44364">MMVAEVIFTGTELLLGQILNTNAQYLQVELSSLGINLYYQVTVGDNLGRCASAISQAAGRADLIIVGGGLGPTEDDISREALAEALKLKLVKDNFALEVVRRFFDQRNISISDNNLKQALIPEGGRALDNPVGTAPGIILENRGKTYILLPGPPNEFKRMVNDRVIPFLKEKLAGKSGIIKSRVLKFCGIGESKLDEKLSDLLKSSNPTLAPTAKFSEVHLRITARAGDEAGAGEMIEVMEARVRERLGSFIFGVDGETLPGAVSGLFREQHKTLAVLEGFSGGEVSALLSTVPGAGDFFAAGVVARDFGVLRGMPFLHAGEPPVKKEEAVKSLATAIKENFGCRAGLAIGMDNAGDPSSRVTGYAFHLGADIDGKIMGRELLLRGGDRLEASRRASTMVLVLLWRYLKHGIAF</sequence>
<dbReference type="Proteomes" id="UP000239549">
    <property type="component" value="Unassembled WGS sequence"/>
</dbReference>
<evidence type="ECO:0000259" key="2">
    <source>
        <dbReference type="SMART" id="SM00852"/>
    </source>
</evidence>
<dbReference type="SUPFAM" id="SSF53218">
    <property type="entry name" value="Molybdenum cofactor biosynthesis proteins"/>
    <property type="match status" value="1"/>
</dbReference>
<dbReference type="InterPro" id="IPR008136">
    <property type="entry name" value="CinA_C"/>
</dbReference>
<dbReference type="InterPro" id="IPR036425">
    <property type="entry name" value="MoaB/Mog-like_dom_sf"/>
</dbReference>
<dbReference type="InterPro" id="IPR036653">
    <property type="entry name" value="CinA-like_C"/>
</dbReference>
<dbReference type="NCBIfam" id="TIGR00200">
    <property type="entry name" value="cinA_nterm"/>
    <property type="match status" value="1"/>
</dbReference>
<dbReference type="SUPFAM" id="SSF142433">
    <property type="entry name" value="CinA-like"/>
    <property type="match status" value="1"/>
</dbReference>
<dbReference type="AlphaFoldDB" id="A0A2L2X8T5"/>
<dbReference type="Gene3D" id="3.40.980.10">
    <property type="entry name" value="MoaB/Mog-like domain"/>
    <property type="match status" value="1"/>
</dbReference>
<feature type="domain" description="MoaB/Mog" evidence="2">
    <location>
        <begin position="5"/>
        <end position="172"/>
    </location>
</feature>
<dbReference type="HAMAP" id="MF_00226_B">
    <property type="entry name" value="CinA_B"/>
    <property type="match status" value="1"/>
</dbReference>
<dbReference type="Gene3D" id="3.30.70.2860">
    <property type="match status" value="1"/>
</dbReference>
<dbReference type="EMBL" id="BFAV01000016">
    <property type="protein sequence ID" value="GBF31993.1"/>
    <property type="molecule type" value="Genomic_DNA"/>
</dbReference>
<dbReference type="OrthoDB" id="9801454at2"/>
<dbReference type="Pfam" id="PF18146">
    <property type="entry name" value="CinA_KH"/>
    <property type="match status" value="1"/>
</dbReference>
<dbReference type="Pfam" id="PF00994">
    <property type="entry name" value="MoCF_biosynth"/>
    <property type="match status" value="1"/>
</dbReference>
<gene>
    <name evidence="1" type="primary">cinA</name>
    <name evidence="3" type="ORF">DCCM_0184</name>
</gene>
<dbReference type="InterPro" id="IPR050101">
    <property type="entry name" value="CinA"/>
</dbReference>
<keyword evidence="4" id="KW-1185">Reference proteome</keyword>
<organism evidence="3 4">
    <name type="scientific">Desulfocucumis palustris</name>
    <dbReference type="NCBI Taxonomy" id="1898651"/>
    <lineage>
        <taxon>Bacteria</taxon>
        <taxon>Bacillati</taxon>
        <taxon>Bacillota</taxon>
        <taxon>Clostridia</taxon>
        <taxon>Eubacteriales</taxon>
        <taxon>Desulfocucumaceae</taxon>
        <taxon>Desulfocucumis</taxon>
    </lineage>
</organism>
<protein>
    <recommendedName>
        <fullName evidence="1">Putative competence-damage inducible protein</fullName>
    </recommendedName>
</protein>
<dbReference type="InterPro" id="IPR008135">
    <property type="entry name" value="Competence-induced_CinA"/>
</dbReference>
<dbReference type="InterPro" id="IPR001453">
    <property type="entry name" value="MoaB/Mog_dom"/>
</dbReference>
<dbReference type="PANTHER" id="PTHR13939">
    <property type="entry name" value="NICOTINAMIDE-NUCLEOTIDE AMIDOHYDROLASE PNCC"/>
    <property type="match status" value="1"/>
</dbReference>
<evidence type="ECO:0000313" key="3">
    <source>
        <dbReference type="EMBL" id="GBF31993.1"/>
    </source>
</evidence>
<dbReference type="CDD" id="cd00885">
    <property type="entry name" value="cinA"/>
    <property type="match status" value="1"/>
</dbReference>
<dbReference type="PIRSF" id="PIRSF006728">
    <property type="entry name" value="CinA"/>
    <property type="match status" value="1"/>
</dbReference>
<proteinExistence type="inferred from homology"/>
<dbReference type="Pfam" id="PF02464">
    <property type="entry name" value="CinA"/>
    <property type="match status" value="1"/>
</dbReference>
<accession>A0A2L2X8T5</accession>
<comment type="caution">
    <text evidence="3">The sequence shown here is derived from an EMBL/GenBank/DDBJ whole genome shotgun (WGS) entry which is preliminary data.</text>
</comment>
<reference evidence="4" key="1">
    <citation type="submission" date="2018-02" db="EMBL/GenBank/DDBJ databases">
        <title>Genome sequence of Desulfocucumis palustris strain NAW-5.</title>
        <authorList>
            <person name="Watanabe M."/>
            <person name="Kojima H."/>
            <person name="Fukui M."/>
        </authorList>
    </citation>
    <scope>NUCLEOTIDE SEQUENCE [LARGE SCALE GENOMIC DNA]</scope>
    <source>
        <strain evidence="4">NAW-5</strain>
    </source>
</reference>